<dbReference type="Pfam" id="PF08239">
    <property type="entry name" value="SH3_3"/>
    <property type="match status" value="1"/>
</dbReference>
<dbReference type="EMBL" id="AZDA01000039">
    <property type="protein sequence ID" value="KRK39787.1"/>
    <property type="molecule type" value="Genomic_DNA"/>
</dbReference>
<dbReference type="PANTHER" id="PTHR30404">
    <property type="entry name" value="N-ACETYLMURAMOYL-L-ALANINE AMIDASE"/>
    <property type="match status" value="1"/>
</dbReference>
<dbReference type="GO" id="GO:0071555">
    <property type="term" value="P:cell wall organization"/>
    <property type="evidence" value="ECO:0007669"/>
    <property type="project" value="UniProtKB-KW"/>
</dbReference>
<keyword evidence="2" id="KW-0961">Cell wall biogenesis/degradation</keyword>
<evidence type="ECO:0000259" key="5">
    <source>
        <dbReference type="SMART" id="SM00646"/>
    </source>
</evidence>
<dbReference type="InterPro" id="IPR003646">
    <property type="entry name" value="SH3-like_bac-type"/>
</dbReference>
<keyword evidence="3" id="KW-0472">Membrane</keyword>
<evidence type="ECO:0000259" key="4">
    <source>
        <dbReference type="SMART" id="SM00287"/>
    </source>
</evidence>
<evidence type="ECO:0000256" key="2">
    <source>
        <dbReference type="ARBA" id="ARBA00023316"/>
    </source>
</evidence>
<dbReference type="Proteomes" id="UP000051461">
    <property type="component" value="Unassembled WGS sequence"/>
</dbReference>
<evidence type="ECO:0000256" key="3">
    <source>
        <dbReference type="SAM" id="Phobius"/>
    </source>
</evidence>
<proteinExistence type="predicted"/>
<protein>
    <submittedName>
        <fullName evidence="6">N-acetylmuramoyl-L-alanine amidase</fullName>
    </submittedName>
</protein>
<gene>
    <name evidence="6" type="ORF">FC07_GL002280</name>
</gene>
<organism evidence="6 7">
    <name type="scientific">Loigolactobacillus bifermentans DSM 20003</name>
    <dbReference type="NCBI Taxonomy" id="1423726"/>
    <lineage>
        <taxon>Bacteria</taxon>
        <taxon>Bacillati</taxon>
        <taxon>Bacillota</taxon>
        <taxon>Bacilli</taxon>
        <taxon>Lactobacillales</taxon>
        <taxon>Lactobacillaceae</taxon>
        <taxon>Loigolactobacillus</taxon>
    </lineage>
</organism>
<feature type="domain" description="SH3b" evidence="4">
    <location>
        <begin position="47"/>
        <end position="108"/>
    </location>
</feature>
<dbReference type="PATRIC" id="fig|1423726.3.peg.2366"/>
<keyword evidence="3" id="KW-0812">Transmembrane</keyword>
<dbReference type="Pfam" id="PF01520">
    <property type="entry name" value="Amidase_3"/>
    <property type="match status" value="1"/>
</dbReference>
<keyword evidence="3" id="KW-1133">Transmembrane helix</keyword>
<dbReference type="InterPro" id="IPR002508">
    <property type="entry name" value="MurNAc-LAA_cat"/>
</dbReference>
<dbReference type="Gene3D" id="2.30.30.40">
    <property type="entry name" value="SH3 Domains"/>
    <property type="match status" value="1"/>
</dbReference>
<dbReference type="GO" id="GO:0030288">
    <property type="term" value="C:outer membrane-bounded periplasmic space"/>
    <property type="evidence" value="ECO:0007669"/>
    <property type="project" value="TreeGrafter"/>
</dbReference>
<dbReference type="GO" id="GO:0008745">
    <property type="term" value="F:N-acetylmuramoyl-L-alanine amidase activity"/>
    <property type="evidence" value="ECO:0007669"/>
    <property type="project" value="InterPro"/>
</dbReference>
<dbReference type="CDD" id="cd02696">
    <property type="entry name" value="MurNAc-LAA"/>
    <property type="match status" value="1"/>
</dbReference>
<feature type="domain" description="MurNAc-LAA" evidence="5">
    <location>
        <begin position="182"/>
        <end position="290"/>
    </location>
</feature>
<dbReference type="AlphaFoldDB" id="A0A0R1GZG7"/>
<dbReference type="SMART" id="SM00287">
    <property type="entry name" value="SH3b"/>
    <property type="match status" value="1"/>
</dbReference>
<keyword evidence="7" id="KW-1185">Reference proteome</keyword>
<sequence length="295" mass="32237">MRKVGDRVRFQRKGYLSEPNLLILLRVVILIAGLGILIVGLHQFTNRQKITITAPAIILRQQATPSSSAVTTINGTKTVTKVGEKNGWYHVIVSGHRGWVPSWLIHSNYNATSTSNHLAEETIVIDAGHGGSDSGALSTSNAMEKTYTLKMALALQQQLKNQYTRVIMTRSSDQTVALASRPALANKDGANLFISFHFDSTDTANTASGFTAYYYHSFSKSLAATLSKSLNALALTNRGTAYGNFQVIRDSTMPAVLLEMGYINSDTDFTYIQSANYQKVVAELVTDGLKTYTKS</sequence>
<dbReference type="STRING" id="1423726.FC07_GL002280"/>
<dbReference type="SUPFAM" id="SSF53187">
    <property type="entry name" value="Zn-dependent exopeptidases"/>
    <property type="match status" value="1"/>
</dbReference>
<evidence type="ECO:0000313" key="6">
    <source>
        <dbReference type="EMBL" id="KRK39787.1"/>
    </source>
</evidence>
<dbReference type="SMART" id="SM00646">
    <property type="entry name" value="Ami_3"/>
    <property type="match status" value="1"/>
</dbReference>
<name>A0A0R1GZG7_9LACO</name>
<evidence type="ECO:0000256" key="1">
    <source>
        <dbReference type="ARBA" id="ARBA00022801"/>
    </source>
</evidence>
<dbReference type="InterPro" id="IPR050695">
    <property type="entry name" value="N-acetylmuramoyl_amidase_3"/>
</dbReference>
<accession>A0A0R1GZG7</accession>
<evidence type="ECO:0000313" key="7">
    <source>
        <dbReference type="Proteomes" id="UP000051461"/>
    </source>
</evidence>
<feature type="transmembrane region" description="Helical" evidence="3">
    <location>
        <begin position="21"/>
        <end position="41"/>
    </location>
</feature>
<comment type="caution">
    <text evidence="6">The sequence shown here is derived from an EMBL/GenBank/DDBJ whole genome shotgun (WGS) entry which is preliminary data.</text>
</comment>
<reference evidence="6 7" key="1">
    <citation type="journal article" date="2015" name="Genome Announc.">
        <title>Expanding the biotechnology potential of lactobacilli through comparative genomics of 213 strains and associated genera.</title>
        <authorList>
            <person name="Sun Z."/>
            <person name="Harris H.M."/>
            <person name="McCann A."/>
            <person name="Guo C."/>
            <person name="Argimon S."/>
            <person name="Zhang W."/>
            <person name="Yang X."/>
            <person name="Jeffery I.B."/>
            <person name="Cooney J.C."/>
            <person name="Kagawa T.F."/>
            <person name="Liu W."/>
            <person name="Song Y."/>
            <person name="Salvetti E."/>
            <person name="Wrobel A."/>
            <person name="Rasinkangas P."/>
            <person name="Parkhill J."/>
            <person name="Rea M.C."/>
            <person name="O'Sullivan O."/>
            <person name="Ritari J."/>
            <person name="Douillard F.P."/>
            <person name="Paul Ross R."/>
            <person name="Yang R."/>
            <person name="Briner A.E."/>
            <person name="Felis G.E."/>
            <person name="de Vos W.M."/>
            <person name="Barrangou R."/>
            <person name="Klaenhammer T.R."/>
            <person name="Caufield P.W."/>
            <person name="Cui Y."/>
            <person name="Zhang H."/>
            <person name="O'Toole P.W."/>
        </authorList>
    </citation>
    <scope>NUCLEOTIDE SEQUENCE [LARGE SCALE GENOMIC DNA]</scope>
    <source>
        <strain evidence="6 7">DSM 20003</strain>
    </source>
</reference>
<keyword evidence="1" id="KW-0378">Hydrolase</keyword>
<dbReference type="GO" id="GO:0009253">
    <property type="term" value="P:peptidoglycan catabolic process"/>
    <property type="evidence" value="ECO:0007669"/>
    <property type="project" value="InterPro"/>
</dbReference>
<dbReference type="OrthoDB" id="9806267at2"/>
<dbReference type="Gene3D" id="3.40.630.40">
    <property type="entry name" value="Zn-dependent exopeptidases"/>
    <property type="match status" value="1"/>
</dbReference>
<dbReference type="PANTHER" id="PTHR30404:SF7">
    <property type="entry name" value="CELL WALL AMIDASE LYTH-RELATED"/>
    <property type="match status" value="1"/>
</dbReference>